<evidence type="ECO:0000313" key="7">
    <source>
        <dbReference type="EMBL" id="KJY01021.1"/>
    </source>
</evidence>
<dbReference type="PANTHER" id="PTHR43791:SF24">
    <property type="entry name" value="NICOTINIC ACID PLASMA MEMBRANE TRANSPORTER"/>
    <property type="match status" value="1"/>
</dbReference>
<evidence type="ECO:0000256" key="4">
    <source>
        <dbReference type="ARBA" id="ARBA00022989"/>
    </source>
</evidence>
<feature type="transmembrane region" description="Helical" evidence="6">
    <location>
        <begin position="273"/>
        <end position="297"/>
    </location>
</feature>
<proteinExistence type="predicted"/>
<evidence type="ECO:0000256" key="6">
    <source>
        <dbReference type="SAM" id="Phobius"/>
    </source>
</evidence>
<feature type="transmembrane region" description="Helical" evidence="6">
    <location>
        <begin position="247"/>
        <end position="267"/>
    </location>
</feature>
<dbReference type="AlphaFoldDB" id="A0A0F4GXV3"/>
<dbReference type="SUPFAM" id="SSF103473">
    <property type="entry name" value="MFS general substrate transporter"/>
    <property type="match status" value="1"/>
</dbReference>
<evidence type="ECO:0000313" key="8">
    <source>
        <dbReference type="Proteomes" id="UP000033647"/>
    </source>
</evidence>
<dbReference type="Pfam" id="PF07690">
    <property type="entry name" value="MFS_1"/>
    <property type="match status" value="1"/>
</dbReference>
<reference evidence="7 8" key="1">
    <citation type="submission" date="2015-03" db="EMBL/GenBank/DDBJ databases">
        <title>RNA-seq based gene annotation and comparative genomics of four Zymoseptoria species reveal species-specific pathogenicity related genes and transposable element activity.</title>
        <authorList>
            <person name="Grandaubert J."/>
            <person name="Bhattacharyya A."/>
            <person name="Stukenbrock E.H."/>
        </authorList>
    </citation>
    <scope>NUCLEOTIDE SEQUENCE [LARGE SCALE GENOMIC DNA]</scope>
    <source>
        <strain evidence="7 8">Zb18110</strain>
    </source>
</reference>
<gene>
    <name evidence="7" type="ORF">TI39_contig305g00003</name>
</gene>
<dbReference type="Gene3D" id="1.20.1250.20">
    <property type="entry name" value="MFS general substrate transporter like domains"/>
    <property type="match status" value="1"/>
</dbReference>
<evidence type="ECO:0000256" key="5">
    <source>
        <dbReference type="ARBA" id="ARBA00023136"/>
    </source>
</evidence>
<keyword evidence="4 6" id="KW-1133">Transmembrane helix</keyword>
<protein>
    <recommendedName>
        <fullName evidence="9">Major facilitator superfamily (MFS) profile domain-containing protein</fullName>
    </recommendedName>
</protein>
<dbReference type="GO" id="GO:0022857">
    <property type="term" value="F:transmembrane transporter activity"/>
    <property type="evidence" value="ECO:0007669"/>
    <property type="project" value="InterPro"/>
</dbReference>
<evidence type="ECO:0008006" key="9">
    <source>
        <dbReference type="Google" id="ProtNLM"/>
    </source>
</evidence>
<feature type="transmembrane region" description="Helical" evidence="6">
    <location>
        <begin position="81"/>
        <end position="102"/>
    </location>
</feature>
<comment type="caution">
    <text evidence="7">The sequence shown here is derived from an EMBL/GenBank/DDBJ whole genome shotgun (WGS) entry which is preliminary data.</text>
</comment>
<sequence>MGINETEVNSSSNLSDLEIDPARERRLVSKLDLWLSPMMILLFLMSYLGRSNIGNAAIAGLNEDLDLDGNKLNVAEEVQRISYLFVASALSGAFGGLLAYGLTGLSGVLAGWRWLFLVEGLISTAVGFACLALLPDSPETAWWLHEDDKKLMRFRHQQVSIYQGESEIFDRQEVKLTFTDRKVWLSTACQFCANTCSFGFSTFLPTIIRGFGFSSVRTQLLTVPVYLWASFFYLSIAYFSDLVRRRAVFMVPLALVTAVGYCIMLGVEMSNTAVLYFATYVTATGIYCCVGLNVTWISNSNAGYYKRATAIGLQQTIGNSAGIMAG</sequence>
<keyword evidence="8" id="KW-1185">Reference proteome</keyword>
<organism evidence="7 8">
    <name type="scientific">Zymoseptoria brevis</name>
    <dbReference type="NCBI Taxonomy" id="1047168"/>
    <lineage>
        <taxon>Eukaryota</taxon>
        <taxon>Fungi</taxon>
        <taxon>Dikarya</taxon>
        <taxon>Ascomycota</taxon>
        <taxon>Pezizomycotina</taxon>
        <taxon>Dothideomycetes</taxon>
        <taxon>Dothideomycetidae</taxon>
        <taxon>Mycosphaerellales</taxon>
        <taxon>Mycosphaerellaceae</taxon>
        <taxon>Zymoseptoria</taxon>
    </lineage>
</organism>
<evidence type="ECO:0000256" key="3">
    <source>
        <dbReference type="ARBA" id="ARBA00022692"/>
    </source>
</evidence>
<dbReference type="Proteomes" id="UP000033647">
    <property type="component" value="Unassembled WGS sequence"/>
</dbReference>
<name>A0A0F4GXV3_9PEZI</name>
<feature type="transmembrane region" description="Helical" evidence="6">
    <location>
        <begin position="114"/>
        <end position="134"/>
    </location>
</feature>
<accession>A0A0F4GXV3</accession>
<dbReference type="GO" id="GO:0016020">
    <property type="term" value="C:membrane"/>
    <property type="evidence" value="ECO:0007669"/>
    <property type="project" value="UniProtKB-SubCell"/>
</dbReference>
<dbReference type="OrthoDB" id="2962993at2759"/>
<feature type="transmembrane region" description="Helical" evidence="6">
    <location>
        <begin position="220"/>
        <end position="240"/>
    </location>
</feature>
<evidence type="ECO:0000256" key="1">
    <source>
        <dbReference type="ARBA" id="ARBA00004141"/>
    </source>
</evidence>
<dbReference type="InterPro" id="IPR036259">
    <property type="entry name" value="MFS_trans_sf"/>
</dbReference>
<evidence type="ECO:0000256" key="2">
    <source>
        <dbReference type="ARBA" id="ARBA00022448"/>
    </source>
</evidence>
<keyword evidence="3 6" id="KW-0812">Transmembrane</keyword>
<keyword evidence="5 6" id="KW-0472">Membrane</keyword>
<comment type="subcellular location">
    <subcellularLocation>
        <location evidence="1">Membrane</location>
        <topology evidence="1">Multi-pass membrane protein</topology>
    </subcellularLocation>
</comment>
<dbReference type="PANTHER" id="PTHR43791">
    <property type="entry name" value="PERMEASE-RELATED"/>
    <property type="match status" value="1"/>
</dbReference>
<dbReference type="InterPro" id="IPR011701">
    <property type="entry name" value="MFS"/>
</dbReference>
<keyword evidence="2" id="KW-0813">Transport</keyword>
<dbReference type="EMBL" id="LAFY01000297">
    <property type="protein sequence ID" value="KJY01021.1"/>
    <property type="molecule type" value="Genomic_DNA"/>
</dbReference>